<reference evidence="2" key="1">
    <citation type="submission" date="2018-11" db="EMBL/GenBank/DDBJ databases">
        <authorList>
            <person name="Alioto T."/>
            <person name="Alioto T."/>
        </authorList>
    </citation>
    <scope>NUCLEOTIDE SEQUENCE</scope>
</reference>
<keyword evidence="3" id="KW-1185">Reference proteome</keyword>
<comment type="caution">
    <text evidence="2">The sequence shown here is derived from an EMBL/GenBank/DDBJ whole genome shotgun (WGS) entry which is preliminary data.</text>
</comment>
<organism evidence="2 3">
    <name type="scientific">Mytilus galloprovincialis</name>
    <name type="common">Mediterranean mussel</name>
    <dbReference type="NCBI Taxonomy" id="29158"/>
    <lineage>
        <taxon>Eukaryota</taxon>
        <taxon>Metazoa</taxon>
        <taxon>Spiralia</taxon>
        <taxon>Lophotrochozoa</taxon>
        <taxon>Mollusca</taxon>
        <taxon>Bivalvia</taxon>
        <taxon>Autobranchia</taxon>
        <taxon>Pteriomorphia</taxon>
        <taxon>Mytilida</taxon>
        <taxon>Mytiloidea</taxon>
        <taxon>Mytilidae</taxon>
        <taxon>Mytilinae</taxon>
        <taxon>Mytilus</taxon>
    </lineage>
</organism>
<evidence type="ECO:0000313" key="2">
    <source>
        <dbReference type="EMBL" id="VDI62662.1"/>
    </source>
</evidence>
<feature type="region of interest" description="Disordered" evidence="1">
    <location>
        <begin position="152"/>
        <end position="174"/>
    </location>
</feature>
<feature type="compositionally biased region" description="Basic and acidic residues" evidence="1">
    <location>
        <begin position="205"/>
        <end position="216"/>
    </location>
</feature>
<sequence>MPGRRKMDKEMTAMAHNVKEKRCLVKSMQTLDLEKTYSMKLINLDHRGIKLSYKRLKDKVSKIKSHLTTDEIVNLKQLEADGKLRNTSNTVNLGSALKIAAAAKRLKLQSAPRPVTSVLPTLPAREYTDVSFTRHQTVPFNLKRSNSVTGVFIDAPDENNNNERRNSISGPSLRPFSVANIQATSNNSIDNNKLERAITANPIIREKTLSRSDTKTSQRAKSSMPAHSPYSSHSANANEKEQRNNPTNGDVKTPFLSDDIESNLGDDLFEERRQELLEDEKTTYEDIELKTKDFLNRLDNYLKENPLARLDEEEIPIFNVSDALNGLPETEERVQSAGLKKRKRLLPHRSPLEMRAFPNDEAYQKKLGELWKDMYKCRYLRIPDERIDLSGITTLAKDQMRLYTYLRETEADKLN</sequence>
<evidence type="ECO:0000256" key="1">
    <source>
        <dbReference type="SAM" id="MobiDB-lite"/>
    </source>
</evidence>
<proteinExistence type="predicted"/>
<feature type="region of interest" description="Disordered" evidence="1">
    <location>
        <begin position="205"/>
        <end position="257"/>
    </location>
</feature>
<dbReference type="Proteomes" id="UP000596742">
    <property type="component" value="Unassembled WGS sequence"/>
</dbReference>
<evidence type="ECO:0000313" key="3">
    <source>
        <dbReference type="Proteomes" id="UP000596742"/>
    </source>
</evidence>
<gene>
    <name evidence="2" type="ORF">MGAL_10B056658</name>
</gene>
<accession>A0A8B6GE16</accession>
<protein>
    <submittedName>
        <fullName evidence="2">Uncharacterized protein</fullName>
    </submittedName>
</protein>
<dbReference type="AlphaFoldDB" id="A0A8B6GE16"/>
<dbReference type="OrthoDB" id="6119722at2759"/>
<dbReference type="EMBL" id="UYJE01008282">
    <property type="protein sequence ID" value="VDI62662.1"/>
    <property type="molecule type" value="Genomic_DNA"/>
</dbReference>
<name>A0A8B6GE16_MYTGA</name>